<dbReference type="SUPFAM" id="SSF53213">
    <property type="entry name" value="LigB-like"/>
    <property type="match status" value="1"/>
</dbReference>
<gene>
    <name evidence="7" type="ORF">D0862_11711</name>
</gene>
<keyword evidence="4" id="KW-0862">Zinc</keyword>
<dbReference type="GO" id="GO:0016702">
    <property type="term" value="F:oxidoreductase activity, acting on single donors with incorporation of molecular oxygen, incorporation of two atoms of oxygen"/>
    <property type="evidence" value="ECO:0007669"/>
    <property type="project" value="UniProtKB-ARBA"/>
</dbReference>
<keyword evidence="3" id="KW-0479">Metal-binding</keyword>
<dbReference type="PANTHER" id="PTHR30096">
    <property type="entry name" value="4,5-DOPA DIOXYGENASE EXTRADIOL-LIKE PROTEIN"/>
    <property type="match status" value="1"/>
</dbReference>
<dbReference type="EMBL" id="QWIQ01000523">
    <property type="protein sequence ID" value="RMY83419.1"/>
    <property type="molecule type" value="Genomic_DNA"/>
</dbReference>
<name>A0A3M7F3F9_HORWE</name>
<evidence type="ECO:0000313" key="8">
    <source>
        <dbReference type="Proteomes" id="UP000281468"/>
    </source>
</evidence>
<dbReference type="CDD" id="cd07363">
    <property type="entry name" value="45_DOPA_Dioxygenase"/>
    <property type="match status" value="1"/>
</dbReference>
<dbReference type="Pfam" id="PF02900">
    <property type="entry name" value="LigB"/>
    <property type="match status" value="1"/>
</dbReference>
<dbReference type="InterPro" id="IPR014436">
    <property type="entry name" value="Extradiol_dOase_DODA"/>
</dbReference>
<comment type="caution">
    <text evidence="7">The sequence shown here is derived from an EMBL/GenBank/DDBJ whole genome shotgun (WGS) entry which is preliminary data.</text>
</comment>
<evidence type="ECO:0000256" key="2">
    <source>
        <dbReference type="ARBA" id="ARBA00007581"/>
    </source>
</evidence>
<evidence type="ECO:0000256" key="3">
    <source>
        <dbReference type="ARBA" id="ARBA00022723"/>
    </source>
</evidence>
<proteinExistence type="inferred from homology"/>
<dbReference type="PANTHER" id="PTHR30096:SF1">
    <property type="entry name" value="AROMATIC RING-OPENING DIOXYGENASE FAMILY PROTEIN (AFU_ORTHOLOGUE AFUA_7G00640)"/>
    <property type="match status" value="1"/>
</dbReference>
<keyword evidence="5" id="KW-0560">Oxidoreductase</keyword>
<organism evidence="7 8">
    <name type="scientific">Hortaea werneckii</name>
    <name type="common">Black yeast</name>
    <name type="synonym">Cladosporium werneckii</name>
    <dbReference type="NCBI Taxonomy" id="91943"/>
    <lineage>
        <taxon>Eukaryota</taxon>
        <taxon>Fungi</taxon>
        <taxon>Dikarya</taxon>
        <taxon>Ascomycota</taxon>
        <taxon>Pezizomycotina</taxon>
        <taxon>Dothideomycetes</taxon>
        <taxon>Dothideomycetidae</taxon>
        <taxon>Mycosphaerellales</taxon>
        <taxon>Teratosphaeriaceae</taxon>
        <taxon>Hortaea</taxon>
    </lineage>
</organism>
<dbReference type="Gene3D" id="3.40.830.10">
    <property type="entry name" value="LigB-like"/>
    <property type="match status" value="1"/>
</dbReference>
<feature type="domain" description="Extradiol ring-cleavage dioxygenase class III enzyme subunit B" evidence="6">
    <location>
        <begin position="7"/>
        <end position="257"/>
    </location>
</feature>
<dbReference type="AlphaFoldDB" id="A0A3M7F3F9"/>
<protein>
    <recommendedName>
        <fullName evidence="6">Extradiol ring-cleavage dioxygenase class III enzyme subunit B domain-containing protein</fullName>
    </recommendedName>
</protein>
<accession>A0A3M7F3F9</accession>
<comment type="cofactor">
    <cofactor evidence="1">
        <name>Zn(2+)</name>
        <dbReference type="ChEBI" id="CHEBI:29105"/>
    </cofactor>
</comment>
<dbReference type="Proteomes" id="UP000281468">
    <property type="component" value="Unassembled WGS sequence"/>
</dbReference>
<dbReference type="GO" id="GO:0008198">
    <property type="term" value="F:ferrous iron binding"/>
    <property type="evidence" value="ECO:0007669"/>
    <property type="project" value="InterPro"/>
</dbReference>
<dbReference type="InterPro" id="IPR004183">
    <property type="entry name" value="Xdiol_dOase_suB"/>
</dbReference>
<evidence type="ECO:0000313" key="7">
    <source>
        <dbReference type="EMBL" id="RMY83419.1"/>
    </source>
</evidence>
<evidence type="ECO:0000256" key="1">
    <source>
        <dbReference type="ARBA" id="ARBA00001947"/>
    </source>
</evidence>
<evidence type="ECO:0000256" key="4">
    <source>
        <dbReference type="ARBA" id="ARBA00022833"/>
    </source>
</evidence>
<sequence length="486" mass="54426">MAPTPVFFYSHGSTMMLGEESTSADYWKKCGDEALEHGIKGVIMMGAHWDARGENNIEVSMNPSPGKSPVAYVHPSKYVDYKLEPDLPTGNRVISMLNDAGIDTRANDKFEWIHDTYLILIRMFPNKCPPTTIISVNTRFDPHLHMKVGTKIRPLRHEGYLVIGTGGAVHNLYRNVWAPMLKYRDNFAQETPPEGWALEFRQSVEDCITQNRGPALRRAITRLMKHPQYRDAHATDDHFMAACFVAGAAGDWEDEEQEKGKLGAETWELTNMDDHPAHPSGPRPDDTIREEAPPIRLATLNSTATQPQVYRHIMPGSGGTYTFTADSVQYIGTSGCMTCAGIYFVIDDHRCFAAHINADTTTRSGGWSRTTSANTRDKIKAEVKQRLDNEQAKSKWGPVTQTMRESLGMVCSRCVELFPLVGDAVAAAVQEWLGIEKPISPRGKEGFIVRHPNEDLCLFEDQPSNRQWLRMDEAANSDWGILVSDD</sequence>
<evidence type="ECO:0000259" key="6">
    <source>
        <dbReference type="Pfam" id="PF02900"/>
    </source>
</evidence>
<evidence type="ECO:0000256" key="5">
    <source>
        <dbReference type="ARBA" id="ARBA00023002"/>
    </source>
</evidence>
<reference evidence="7 8" key="1">
    <citation type="journal article" date="2018" name="BMC Genomics">
        <title>Genomic evidence for intraspecific hybridization in a clonal and extremely halotolerant yeast.</title>
        <authorList>
            <person name="Gostincar C."/>
            <person name="Stajich J.E."/>
            <person name="Zupancic J."/>
            <person name="Zalar P."/>
            <person name="Gunde-Cimerman N."/>
        </authorList>
    </citation>
    <scope>NUCLEOTIDE SEQUENCE [LARGE SCALE GENOMIC DNA]</scope>
    <source>
        <strain evidence="7 8">EXF-171</strain>
    </source>
</reference>
<dbReference type="GO" id="GO:0008270">
    <property type="term" value="F:zinc ion binding"/>
    <property type="evidence" value="ECO:0007669"/>
    <property type="project" value="InterPro"/>
</dbReference>
<comment type="similarity">
    <text evidence="2">Belongs to the DODA-type extradiol aromatic ring-opening dioxygenase family.</text>
</comment>